<evidence type="ECO:0000259" key="1">
    <source>
        <dbReference type="Pfam" id="PF01850"/>
    </source>
</evidence>
<dbReference type="InterPro" id="IPR029060">
    <property type="entry name" value="PIN-like_dom_sf"/>
</dbReference>
<evidence type="ECO:0000313" key="2">
    <source>
        <dbReference type="EMBL" id="MCS3918708.1"/>
    </source>
</evidence>
<sequence length="168" mass="18831">MSMVVYVFWDASGLTKRYAFERGSDIVNLIFQLVPTHRMMCLLLTVGEVYWALVRKRNEGLINESIFQRATLALRGEVLDNPNFAKLPTDEDLLVRSLDMIERYAINSVDALILCAALVANELLSEGERLLFVAADERLLRAAQSEGLTVLNPERATADETKAQITAL</sequence>
<dbReference type="SUPFAM" id="SSF88723">
    <property type="entry name" value="PIN domain-like"/>
    <property type="match status" value="1"/>
</dbReference>
<dbReference type="CDD" id="cd09874">
    <property type="entry name" value="PIN_MT3492-like"/>
    <property type="match status" value="1"/>
</dbReference>
<feature type="domain" description="PIN" evidence="1">
    <location>
        <begin position="37"/>
        <end position="130"/>
    </location>
</feature>
<proteinExistence type="predicted"/>
<dbReference type="Pfam" id="PF01850">
    <property type="entry name" value="PIN"/>
    <property type="match status" value="1"/>
</dbReference>
<name>A0ABT2EL87_9BACT</name>
<organism evidence="2 3">
    <name type="scientific">Candidatus Fervidibacter sacchari</name>
    <dbReference type="NCBI Taxonomy" id="1448929"/>
    <lineage>
        <taxon>Bacteria</taxon>
        <taxon>Candidatus Fervidibacterota</taxon>
        <taxon>Candidatus Fervidibacter</taxon>
    </lineage>
</organism>
<reference evidence="2 3" key="1">
    <citation type="submission" date="2022-08" db="EMBL/GenBank/DDBJ databases">
        <title>Bacterial and archaeal communities from various locations to study Microbial Dark Matter (Phase II).</title>
        <authorList>
            <person name="Stepanauskas R."/>
        </authorList>
    </citation>
    <scope>NUCLEOTIDE SEQUENCE [LARGE SCALE GENOMIC DNA]</scope>
    <source>
        <strain evidence="2 3">PD1</strain>
    </source>
</reference>
<dbReference type="InterPro" id="IPR002716">
    <property type="entry name" value="PIN_dom"/>
</dbReference>
<dbReference type="EMBL" id="JANUCP010000002">
    <property type="protein sequence ID" value="MCS3918708.1"/>
    <property type="molecule type" value="Genomic_DNA"/>
</dbReference>
<evidence type="ECO:0000313" key="3">
    <source>
        <dbReference type="Proteomes" id="UP001204798"/>
    </source>
</evidence>
<comment type="caution">
    <text evidence="2">The sequence shown here is derived from an EMBL/GenBank/DDBJ whole genome shotgun (WGS) entry which is preliminary data.</text>
</comment>
<dbReference type="Proteomes" id="UP001204798">
    <property type="component" value="Unassembled WGS sequence"/>
</dbReference>
<accession>A0ABT2EL87</accession>
<protein>
    <submittedName>
        <fullName evidence="2">Nucleic acid-binding protein</fullName>
    </submittedName>
</protein>
<keyword evidence="3" id="KW-1185">Reference proteome</keyword>
<gene>
    <name evidence="2" type="ORF">M2350_001108</name>
</gene>
<dbReference type="Gene3D" id="3.40.50.1010">
    <property type="entry name" value="5'-nuclease"/>
    <property type="match status" value="1"/>
</dbReference>